<dbReference type="InterPro" id="IPR036259">
    <property type="entry name" value="MFS_trans_sf"/>
</dbReference>
<keyword evidence="6 8" id="KW-1133">Transmembrane helix</keyword>
<gene>
    <name evidence="10" type="ORF">ESZ26_05455</name>
    <name evidence="11" type="ORF">ESZ27_10560</name>
</gene>
<keyword evidence="12" id="KW-1185">Reference proteome</keyword>
<evidence type="ECO:0000256" key="5">
    <source>
        <dbReference type="ARBA" id="ARBA00022692"/>
    </source>
</evidence>
<comment type="subcellular location">
    <subcellularLocation>
        <location evidence="8">Cell inner membrane</location>
        <topology evidence="8">Multi-pass membrane protein</topology>
    </subcellularLocation>
    <subcellularLocation>
        <location evidence="1">Cell membrane</location>
        <topology evidence="1">Multi-pass membrane protein</topology>
    </subcellularLocation>
</comment>
<dbReference type="GO" id="GO:1990961">
    <property type="term" value="P:xenobiotic detoxification by transmembrane export across the plasma membrane"/>
    <property type="evidence" value="ECO:0007669"/>
    <property type="project" value="InterPro"/>
</dbReference>
<keyword evidence="4" id="KW-1003">Cell membrane</keyword>
<evidence type="ECO:0000256" key="6">
    <source>
        <dbReference type="ARBA" id="ARBA00022989"/>
    </source>
</evidence>
<name>A0A5C6QCP8_9GAMM</name>
<dbReference type="GO" id="GO:0015385">
    <property type="term" value="F:sodium:proton antiporter activity"/>
    <property type="evidence" value="ECO:0007669"/>
    <property type="project" value="TreeGrafter"/>
</dbReference>
<dbReference type="NCBIfam" id="TIGR00710">
    <property type="entry name" value="efflux_Bcr_CflA"/>
    <property type="match status" value="1"/>
</dbReference>
<feature type="domain" description="Major facilitator superfamily (MFS) profile" evidence="9">
    <location>
        <begin position="17"/>
        <end position="395"/>
    </location>
</feature>
<dbReference type="SUPFAM" id="SSF103473">
    <property type="entry name" value="MFS general substrate transporter"/>
    <property type="match status" value="1"/>
</dbReference>
<dbReference type="InterPro" id="IPR011701">
    <property type="entry name" value="MFS"/>
</dbReference>
<evidence type="ECO:0000313" key="10">
    <source>
        <dbReference type="EMBL" id="TWX61190.1"/>
    </source>
</evidence>
<evidence type="ECO:0000256" key="2">
    <source>
        <dbReference type="ARBA" id="ARBA00006236"/>
    </source>
</evidence>
<dbReference type="PROSITE" id="PS50850">
    <property type="entry name" value="MFS"/>
    <property type="match status" value="1"/>
</dbReference>
<dbReference type="Pfam" id="PF07690">
    <property type="entry name" value="MFS_1"/>
    <property type="match status" value="1"/>
</dbReference>
<feature type="transmembrane region" description="Helical" evidence="8">
    <location>
        <begin position="218"/>
        <end position="240"/>
    </location>
</feature>
<dbReference type="RefSeq" id="WP_146798745.1">
    <property type="nucleotide sequence ID" value="NZ_VOLP01000007.1"/>
</dbReference>
<dbReference type="CDD" id="cd17320">
    <property type="entry name" value="MFS_MdfA_MDR_like"/>
    <property type="match status" value="1"/>
</dbReference>
<dbReference type="InterPro" id="IPR020846">
    <property type="entry name" value="MFS_dom"/>
</dbReference>
<feature type="transmembrane region" description="Helical" evidence="8">
    <location>
        <begin position="12"/>
        <end position="32"/>
    </location>
</feature>
<sequence length="400" mass="44091">MNHLKISEQTELSLKLLLPLLAAVIAISPLAIDMYLPAMPILAEHLSTDMPMVQNSLSIYLLGYALGLLFFGPQADKRSRRKLVMLGISGFIVMSIAITFVTSIEQFLSCRFFQAFISSAATVVVPGTIKERYGKDTAKGFSYVSMIMMVAPMIAPAIGSVLLLHSWQLIFLSLAAYSFIILLLVYRFLPEVKREKNLVPVSFLQRYKIVLSNKKSQLNIVTSMVISLAFFAYITAIPFVYLTVFNVSEFEFSLLFAVNVLALMTAHFINTRLVSRKGSFKMLTYGLIVALCFSSLLVAVNFLQLPLMFTAVAVLPLMGSLSMIAVNADALIMQEFTRESGTASAVIGTLRFGIGALAGPILAYFYDGSALPFALLMWCSIIVVLLCQLPNMTKSIEIKD</sequence>
<dbReference type="Proteomes" id="UP000321525">
    <property type="component" value="Unassembled WGS sequence"/>
</dbReference>
<feature type="transmembrane region" description="Helical" evidence="8">
    <location>
        <begin position="83"/>
        <end position="100"/>
    </location>
</feature>
<evidence type="ECO:0000313" key="12">
    <source>
        <dbReference type="Proteomes" id="UP000321525"/>
    </source>
</evidence>
<evidence type="ECO:0000256" key="8">
    <source>
        <dbReference type="RuleBase" id="RU365088"/>
    </source>
</evidence>
<proteinExistence type="inferred from homology"/>
<keyword evidence="7 8" id="KW-0472">Membrane</keyword>
<evidence type="ECO:0000313" key="13">
    <source>
        <dbReference type="Proteomes" id="UP000321917"/>
    </source>
</evidence>
<organism evidence="11 13">
    <name type="scientific">Colwellia hornerae</name>
    <dbReference type="NCBI Taxonomy" id="89402"/>
    <lineage>
        <taxon>Bacteria</taxon>
        <taxon>Pseudomonadati</taxon>
        <taxon>Pseudomonadota</taxon>
        <taxon>Gammaproteobacteria</taxon>
        <taxon>Alteromonadales</taxon>
        <taxon>Colwelliaceae</taxon>
        <taxon>Colwellia</taxon>
    </lineage>
</organism>
<evidence type="ECO:0000256" key="3">
    <source>
        <dbReference type="ARBA" id="ARBA00022448"/>
    </source>
</evidence>
<feature type="transmembrane region" description="Helical" evidence="8">
    <location>
        <begin position="141"/>
        <end position="163"/>
    </location>
</feature>
<evidence type="ECO:0000259" key="9">
    <source>
        <dbReference type="PROSITE" id="PS50850"/>
    </source>
</evidence>
<evidence type="ECO:0000313" key="11">
    <source>
        <dbReference type="EMBL" id="TWX66460.1"/>
    </source>
</evidence>
<dbReference type="OrthoDB" id="9814303at2"/>
<feature type="transmembrane region" description="Helical" evidence="8">
    <location>
        <begin position="371"/>
        <end position="389"/>
    </location>
</feature>
<feature type="transmembrane region" description="Helical" evidence="8">
    <location>
        <begin position="52"/>
        <end position="71"/>
    </location>
</feature>
<feature type="transmembrane region" description="Helical" evidence="8">
    <location>
        <begin position="169"/>
        <end position="189"/>
    </location>
</feature>
<dbReference type="GO" id="GO:0042910">
    <property type="term" value="F:xenobiotic transmembrane transporter activity"/>
    <property type="evidence" value="ECO:0007669"/>
    <property type="project" value="InterPro"/>
</dbReference>
<dbReference type="Gene3D" id="1.20.1720.10">
    <property type="entry name" value="Multidrug resistance protein D"/>
    <property type="match status" value="1"/>
</dbReference>
<feature type="transmembrane region" description="Helical" evidence="8">
    <location>
        <begin position="344"/>
        <end position="365"/>
    </location>
</feature>
<feature type="transmembrane region" description="Helical" evidence="8">
    <location>
        <begin position="252"/>
        <end position="270"/>
    </location>
</feature>
<dbReference type="Proteomes" id="UP000321917">
    <property type="component" value="Unassembled WGS sequence"/>
</dbReference>
<evidence type="ECO:0000256" key="7">
    <source>
        <dbReference type="ARBA" id="ARBA00023136"/>
    </source>
</evidence>
<feature type="transmembrane region" description="Helical" evidence="8">
    <location>
        <begin position="112"/>
        <end position="129"/>
    </location>
</feature>
<protein>
    <recommendedName>
        <fullName evidence="8">Bcr/CflA family efflux transporter</fullName>
    </recommendedName>
</protein>
<accession>A0A5C6QCP8</accession>
<reference evidence="11 13" key="1">
    <citation type="submission" date="2019-07" db="EMBL/GenBank/DDBJ databases">
        <title>Genomes of sea-ice associated Colwellia species.</title>
        <authorList>
            <person name="Bowman J.P."/>
        </authorList>
    </citation>
    <scope>NUCLEOTIDE SEQUENCE [LARGE SCALE GENOMIC DNA]</scope>
    <source>
        <strain evidence="10 12">ACAM 607</strain>
        <strain evidence="11 13">IC036</strain>
    </source>
</reference>
<dbReference type="PANTHER" id="PTHR23502:SF132">
    <property type="entry name" value="POLYAMINE TRANSPORTER 2-RELATED"/>
    <property type="match status" value="1"/>
</dbReference>
<dbReference type="InterPro" id="IPR004812">
    <property type="entry name" value="Efflux_drug-R_Bcr/CmlA"/>
</dbReference>
<comment type="caution">
    <text evidence="11">The sequence shown here is derived from an EMBL/GenBank/DDBJ whole genome shotgun (WGS) entry which is preliminary data.</text>
</comment>
<feature type="transmembrane region" description="Helical" evidence="8">
    <location>
        <begin position="282"/>
        <end position="303"/>
    </location>
</feature>
<dbReference type="AlphaFoldDB" id="A0A5C6QCP8"/>
<dbReference type="PANTHER" id="PTHR23502">
    <property type="entry name" value="MAJOR FACILITATOR SUPERFAMILY"/>
    <property type="match status" value="1"/>
</dbReference>
<keyword evidence="5 8" id="KW-0812">Transmembrane</keyword>
<dbReference type="GO" id="GO:0005886">
    <property type="term" value="C:plasma membrane"/>
    <property type="evidence" value="ECO:0007669"/>
    <property type="project" value="UniProtKB-SubCell"/>
</dbReference>
<dbReference type="EMBL" id="VOLR01000006">
    <property type="protein sequence ID" value="TWX61190.1"/>
    <property type="molecule type" value="Genomic_DNA"/>
</dbReference>
<evidence type="ECO:0000256" key="1">
    <source>
        <dbReference type="ARBA" id="ARBA00004651"/>
    </source>
</evidence>
<feature type="transmembrane region" description="Helical" evidence="8">
    <location>
        <begin position="309"/>
        <end position="332"/>
    </location>
</feature>
<comment type="similarity">
    <text evidence="2 8">Belongs to the major facilitator superfamily. Bcr/CmlA family.</text>
</comment>
<dbReference type="EMBL" id="VOLQ01000018">
    <property type="protein sequence ID" value="TWX66460.1"/>
    <property type="molecule type" value="Genomic_DNA"/>
</dbReference>
<keyword evidence="8" id="KW-0997">Cell inner membrane</keyword>
<keyword evidence="3 8" id="KW-0813">Transport</keyword>
<evidence type="ECO:0000256" key="4">
    <source>
        <dbReference type="ARBA" id="ARBA00022475"/>
    </source>
</evidence>